<evidence type="ECO:0000313" key="19">
    <source>
        <dbReference type="EMBL" id="RDH87602.1"/>
    </source>
</evidence>
<gene>
    <name evidence="19" type="ORF">DIZ78_03280</name>
</gene>
<keyword evidence="13" id="KW-0175">Coiled coil</keyword>
<dbReference type="SUPFAM" id="SSF47226">
    <property type="entry name" value="Histidine-containing phosphotransfer domain, HPT domain"/>
    <property type="match status" value="1"/>
</dbReference>
<evidence type="ECO:0000259" key="18">
    <source>
        <dbReference type="PROSITE" id="PS50894"/>
    </source>
</evidence>
<feature type="transmembrane region" description="Helical" evidence="15">
    <location>
        <begin position="20"/>
        <end position="39"/>
    </location>
</feature>
<protein>
    <recommendedName>
        <fullName evidence="10">Sensory/regulatory protein RpfC</fullName>
        <ecNumber evidence="2">2.7.13.3</ecNumber>
    </recommendedName>
</protein>
<dbReference type="Pfam" id="PF02518">
    <property type="entry name" value="HATPase_c"/>
    <property type="match status" value="1"/>
</dbReference>
<dbReference type="FunFam" id="3.30.565.10:FF:000010">
    <property type="entry name" value="Sensor histidine kinase RcsC"/>
    <property type="match status" value="1"/>
</dbReference>
<evidence type="ECO:0000256" key="14">
    <source>
        <dbReference type="SAM" id="MobiDB-lite"/>
    </source>
</evidence>
<feature type="domain" description="HPt" evidence="18">
    <location>
        <begin position="837"/>
        <end position="937"/>
    </location>
</feature>
<feature type="domain" description="Histidine kinase" evidence="16">
    <location>
        <begin position="250"/>
        <end position="471"/>
    </location>
</feature>
<dbReference type="InterPro" id="IPR008207">
    <property type="entry name" value="Sig_transdc_His_kin_Hpt_dom"/>
</dbReference>
<evidence type="ECO:0000256" key="3">
    <source>
        <dbReference type="ARBA" id="ARBA00022553"/>
    </source>
</evidence>
<name>A0A370DRA5_9GAMM</name>
<dbReference type="InterPro" id="IPR003594">
    <property type="entry name" value="HATPase_dom"/>
</dbReference>
<dbReference type="InterPro" id="IPR001789">
    <property type="entry name" value="Sig_transdc_resp-reg_receiver"/>
</dbReference>
<comment type="subunit">
    <text evidence="9">At low DSF concentrations, interacts with RpfF.</text>
</comment>
<evidence type="ECO:0000259" key="17">
    <source>
        <dbReference type="PROSITE" id="PS50110"/>
    </source>
</evidence>
<dbReference type="EC" id="2.7.13.3" evidence="2"/>
<feature type="modified residue" description="4-aspartylphosphate" evidence="12">
    <location>
        <position position="713"/>
    </location>
</feature>
<dbReference type="PROSITE" id="PS50110">
    <property type="entry name" value="RESPONSE_REGULATORY"/>
    <property type="match status" value="1"/>
</dbReference>
<dbReference type="InterPro" id="IPR003661">
    <property type="entry name" value="HisK_dim/P_dom"/>
</dbReference>
<feature type="domain" description="Response regulatory" evidence="17">
    <location>
        <begin position="664"/>
        <end position="783"/>
    </location>
</feature>
<dbReference type="PROSITE" id="PS50109">
    <property type="entry name" value="HIS_KIN"/>
    <property type="match status" value="1"/>
</dbReference>
<evidence type="ECO:0000256" key="6">
    <source>
        <dbReference type="ARBA" id="ARBA00022777"/>
    </source>
</evidence>
<dbReference type="PANTHER" id="PTHR45339:SF5">
    <property type="entry name" value="HISTIDINE KINASE"/>
    <property type="match status" value="1"/>
</dbReference>
<comment type="caution">
    <text evidence="19">The sequence shown here is derived from an EMBL/GenBank/DDBJ whole genome shotgun (WGS) entry which is preliminary data.</text>
</comment>
<keyword evidence="6 19" id="KW-0418">Kinase</keyword>
<comment type="catalytic activity">
    <reaction evidence="1">
        <text>ATP + protein L-histidine = ADP + protein N-phospho-L-histidine.</text>
        <dbReference type="EC" id="2.7.13.3"/>
    </reaction>
</comment>
<evidence type="ECO:0000259" key="16">
    <source>
        <dbReference type="PROSITE" id="PS50109"/>
    </source>
</evidence>
<evidence type="ECO:0000256" key="11">
    <source>
        <dbReference type="PROSITE-ProRule" id="PRU00110"/>
    </source>
</evidence>
<dbReference type="AlphaFoldDB" id="A0A370DRA5"/>
<dbReference type="SMART" id="SM00448">
    <property type="entry name" value="REC"/>
    <property type="match status" value="1"/>
</dbReference>
<dbReference type="CDD" id="cd17546">
    <property type="entry name" value="REC_hyHK_CKI1_RcsC-like"/>
    <property type="match status" value="1"/>
</dbReference>
<dbReference type="InterPro" id="IPR036641">
    <property type="entry name" value="HPT_dom_sf"/>
</dbReference>
<dbReference type="InterPro" id="IPR005467">
    <property type="entry name" value="His_kinase_dom"/>
</dbReference>
<dbReference type="FunFam" id="1.10.287.130:FF:000002">
    <property type="entry name" value="Two-component osmosensing histidine kinase"/>
    <property type="match status" value="1"/>
</dbReference>
<dbReference type="SMART" id="SM00073">
    <property type="entry name" value="HPT"/>
    <property type="match status" value="1"/>
</dbReference>
<dbReference type="InterPro" id="IPR036097">
    <property type="entry name" value="HisK_dim/P_sf"/>
</dbReference>
<feature type="region of interest" description="Disordered" evidence="14">
    <location>
        <begin position="793"/>
        <end position="817"/>
    </location>
</feature>
<dbReference type="InterPro" id="IPR011006">
    <property type="entry name" value="CheY-like_superfamily"/>
</dbReference>
<evidence type="ECO:0000256" key="7">
    <source>
        <dbReference type="ARBA" id="ARBA00022840"/>
    </source>
</evidence>
<dbReference type="PROSITE" id="PS50894">
    <property type="entry name" value="HPT"/>
    <property type="match status" value="1"/>
</dbReference>
<dbReference type="SUPFAM" id="SSF52172">
    <property type="entry name" value="CheY-like"/>
    <property type="match status" value="1"/>
</dbReference>
<dbReference type="InterPro" id="IPR004358">
    <property type="entry name" value="Sig_transdc_His_kin-like_C"/>
</dbReference>
<accession>A0A370DRA5</accession>
<evidence type="ECO:0000256" key="8">
    <source>
        <dbReference type="ARBA" id="ARBA00023012"/>
    </source>
</evidence>
<evidence type="ECO:0000256" key="15">
    <source>
        <dbReference type="SAM" id="Phobius"/>
    </source>
</evidence>
<evidence type="ECO:0000313" key="20">
    <source>
        <dbReference type="Proteomes" id="UP000254771"/>
    </source>
</evidence>
<dbReference type="Gene3D" id="1.10.287.130">
    <property type="match status" value="1"/>
</dbReference>
<dbReference type="Gene3D" id="3.30.565.10">
    <property type="entry name" value="Histidine kinase-like ATPase, C-terminal domain"/>
    <property type="match status" value="1"/>
</dbReference>
<evidence type="ECO:0000256" key="10">
    <source>
        <dbReference type="ARBA" id="ARBA00068150"/>
    </source>
</evidence>
<dbReference type="GO" id="GO:0000155">
    <property type="term" value="F:phosphorelay sensor kinase activity"/>
    <property type="evidence" value="ECO:0007669"/>
    <property type="project" value="InterPro"/>
</dbReference>
<feature type="transmembrane region" description="Helical" evidence="15">
    <location>
        <begin position="117"/>
        <end position="150"/>
    </location>
</feature>
<evidence type="ECO:0000256" key="12">
    <source>
        <dbReference type="PROSITE-ProRule" id="PRU00169"/>
    </source>
</evidence>
<dbReference type="PRINTS" id="PR00344">
    <property type="entry name" value="BCTRLSENSOR"/>
</dbReference>
<evidence type="ECO:0000256" key="2">
    <source>
        <dbReference type="ARBA" id="ARBA00012438"/>
    </source>
</evidence>
<dbReference type="Pfam" id="PF01627">
    <property type="entry name" value="Hpt"/>
    <property type="match status" value="1"/>
</dbReference>
<dbReference type="Gene3D" id="1.20.120.160">
    <property type="entry name" value="HPT domain"/>
    <property type="match status" value="1"/>
</dbReference>
<keyword evidence="15" id="KW-0812">Transmembrane</keyword>
<dbReference type="Proteomes" id="UP000254771">
    <property type="component" value="Unassembled WGS sequence"/>
</dbReference>
<keyword evidence="20" id="KW-1185">Reference proteome</keyword>
<dbReference type="SMART" id="SM00388">
    <property type="entry name" value="HisKA"/>
    <property type="match status" value="1"/>
</dbReference>
<organism evidence="19 20">
    <name type="scientific">endosymbiont of Escarpia spicata</name>
    <dbReference type="NCBI Taxonomy" id="2200908"/>
    <lineage>
        <taxon>Bacteria</taxon>
        <taxon>Pseudomonadati</taxon>
        <taxon>Pseudomonadota</taxon>
        <taxon>Gammaproteobacteria</taxon>
        <taxon>sulfur-oxidizing symbionts</taxon>
    </lineage>
</organism>
<dbReference type="GO" id="GO:0005886">
    <property type="term" value="C:plasma membrane"/>
    <property type="evidence" value="ECO:0007669"/>
    <property type="project" value="UniProtKB-SubCell"/>
</dbReference>
<keyword evidence="5" id="KW-0547">Nucleotide-binding</keyword>
<feature type="modified residue" description="Phosphohistidine" evidence="11">
    <location>
        <position position="876"/>
    </location>
</feature>
<dbReference type="InterPro" id="IPR036890">
    <property type="entry name" value="HATPase_C_sf"/>
</dbReference>
<dbReference type="GO" id="GO:0005524">
    <property type="term" value="F:ATP binding"/>
    <property type="evidence" value="ECO:0007669"/>
    <property type="project" value="UniProtKB-KW"/>
</dbReference>
<dbReference type="EMBL" id="QFXE01000005">
    <property type="protein sequence ID" value="RDH87602.1"/>
    <property type="molecule type" value="Genomic_DNA"/>
</dbReference>
<feature type="transmembrane region" description="Helical" evidence="15">
    <location>
        <begin position="83"/>
        <end position="105"/>
    </location>
</feature>
<keyword evidence="15" id="KW-1133">Transmembrane helix</keyword>
<dbReference type="CDD" id="cd00082">
    <property type="entry name" value="HisKA"/>
    <property type="match status" value="1"/>
</dbReference>
<evidence type="ECO:0000256" key="4">
    <source>
        <dbReference type="ARBA" id="ARBA00022679"/>
    </source>
</evidence>
<dbReference type="SUPFAM" id="SSF47384">
    <property type="entry name" value="Homodimeric domain of signal transducing histidine kinase"/>
    <property type="match status" value="1"/>
</dbReference>
<reference evidence="19 20" key="1">
    <citation type="journal article" date="2018" name="ISME J.">
        <title>Endosymbiont genomes yield clues of tubeworm success.</title>
        <authorList>
            <person name="Li Y."/>
            <person name="Liles M.R."/>
            <person name="Halanych K.M."/>
        </authorList>
    </citation>
    <scope>NUCLEOTIDE SEQUENCE [LARGE SCALE GENOMIC DNA]</scope>
    <source>
        <strain evidence="19">A1462</strain>
    </source>
</reference>
<evidence type="ECO:0000256" key="13">
    <source>
        <dbReference type="SAM" id="Coils"/>
    </source>
</evidence>
<keyword evidence="8" id="KW-0902">Two-component regulatory system</keyword>
<dbReference type="Pfam" id="PF00512">
    <property type="entry name" value="HisKA"/>
    <property type="match status" value="1"/>
</dbReference>
<evidence type="ECO:0000256" key="5">
    <source>
        <dbReference type="ARBA" id="ARBA00022741"/>
    </source>
</evidence>
<dbReference type="CDD" id="cd16922">
    <property type="entry name" value="HATPase_EvgS-ArcB-TorS-like"/>
    <property type="match status" value="1"/>
</dbReference>
<evidence type="ECO:0000256" key="9">
    <source>
        <dbReference type="ARBA" id="ARBA00064003"/>
    </source>
</evidence>
<keyword evidence="15" id="KW-0472">Membrane</keyword>
<keyword evidence="7" id="KW-0067">ATP-binding</keyword>
<keyword evidence="3 12" id="KW-0597">Phosphoprotein</keyword>
<keyword evidence="4" id="KW-0808">Transferase</keyword>
<feature type="transmembrane region" description="Helical" evidence="15">
    <location>
        <begin position="51"/>
        <end position="71"/>
    </location>
</feature>
<dbReference type="PANTHER" id="PTHR45339">
    <property type="entry name" value="HYBRID SIGNAL TRANSDUCTION HISTIDINE KINASE J"/>
    <property type="match status" value="1"/>
</dbReference>
<proteinExistence type="predicted"/>
<dbReference type="Pfam" id="PF00072">
    <property type="entry name" value="Response_reg"/>
    <property type="match status" value="1"/>
</dbReference>
<sequence>MTENNFEDIKVKAEQVRLLYSSGVVLMLANLVGAAIFFSINNAWDFARGQIWGGVLLAILLLQAVLTFFAHRAAVSNLLNWRFPFLPGVLLLGLAWSAALIFLLLQPMSHESLLSYALIGVVVLLSAILLTVDGLASLVFILAASLPVILNVTLSGMALEEGAWVGLIAYLLALGILSMWMTAAQQRFLLMSANRTLLRERLMETETQLSELSNRLSAENDQRQDVERELSLAKEAAETANLAKTEFLATMSHEIRTPLNGILPILEMLRETKLESEQRQFVNTALNSSQLLLSIINDILDFSKVEAGKLELEFIELNIRELVEQVTVLMTNAAVRRKLKLSYRIDQDVPPAVRGDPIRLRQILTNLVSNAIKFTKKGGISVEVTIRHATRTEVELLFAVRDTGVGMSEEAVERLFQPFSQADASTTRTHGGTGLGLAICKRLTELMSGRIGVKSKKGKGSLFWFVVPLRKSLEEVPSARRDLQGARALILAQDEVAHNIAAYMRDWGMVFEQAVDSYDAISKLQASANLGESWSYELIVIDGRVSGQGILKTIEEIRANPVLFQVKFLVLDPTVSDAKSLGRQGIEILNAPIHRVEVEQRFKRLLDVETVSGVGAVSAEQPMPRMPDESFGWDDGHAEILDEPSTVEMAEETPLPQHTPLVGKILVVEDNPVNLAVVKKILQKAGLQPVTATDGVHAMQAVGSENFDVVLMDCQMPRMDGYEATDAIRQREQQQGLARLPVIAMTANAMAGDRERCLAAGMDDYLSKPVKPAALENMLRQWLPMREVLQDQVDVPEDSAESAEFSQTQEQSTDVEEGEVSYDVIDIAVVEELFEIMDEDFIMVLESYLNSAPDLMDGIRQAVQSSDLDALVGPAHSLKSSSANVGAIELSVLARELETKGREQDGSDLNTVYEQITDVYKLSAAALQQIVERGSLE</sequence>
<feature type="transmembrane region" description="Helical" evidence="15">
    <location>
        <begin position="162"/>
        <end position="183"/>
    </location>
</feature>
<dbReference type="SMART" id="SM00387">
    <property type="entry name" value="HATPase_c"/>
    <property type="match status" value="1"/>
</dbReference>
<feature type="coiled-coil region" evidence="13">
    <location>
        <begin position="195"/>
        <end position="243"/>
    </location>
</feature>
<dbReference type="Gene3D" id="3.40.50.2300">
    <property type="match status" value="1"/>
</dbReference>
<evidence type="ECO:0000256" key="1">
    <source>
        <dbReference type="ARBA" id="ARBA00000085"/>
    </source>
</evidence>
<dbReference type="SUPFAM" id="SSF55874">
    <property type="entry name" value="ATPase domain of HSP90 chaperone/DNA topoisomerase II/histidine kinase"/>
    <property type="match status" value="1"/>
</dbReference>